<gene>
    <name evidence="3" type="ORF">RRG08_046930</name>
</gene>
<feature type="compositionally biased region" description="Polar residues" evidence="1">
    <location>
        <begin position="1767"/>
        <end position="1787"/>
    </location>
</feature>
<feature type="region of interest" description="Disordered" evidence="1">
    <location>
        <begin position="1400"/>
        <end position="1428"/>
    </location>
</feature>
<feature type="compositionally biased region" description="Basic residues" evidence="1">
    <location>
        <begin position="310"/>
        <end position="340"/>
    </location>
</feature>
<feature type="compositionally biased region" description="Polar residues" evidence="1">
    <location>
        <begin position="1991"/>
        <end position="2002"/>
    </location>
</feature>
<feature type="region of interest" description="Disordered" evidence="1">
    <location>
        <begin position="843"/>
        <end position="886"/>
    </location>
</feature>
<feature type="compositionally biased region" description="Basic and acidic residues" evidence="1">
    <location>
        <begin position="2697"/>
        <end position="2706"/>
    </location>
</feature>
<feature type="compositionally biased region" description="Basic and acidic residues" evidence="1">
    <location>
        <begin position="1400"/>
        <end position="1410"/>
    </location>
</feature>
<keyword evidence="4" id="KW-1185">Reference proteome</keyword>
<keyword evidence="2" id="KW-0472">Membrane</keyword>
<evidence type="ECO:0000313" key="4">
    <source>
        <dbReference type="Proteomes" id="UP001283361"/>
    </source>
</evidence>
<keyword evidence="2" id="KW-1133">Transmembrane helix</keyword>
<feature type="region of interest" description="Disordered" evidence="1">
    <location>
        <begin position="1767"/>
        <end position="1807"/>
    </location>
</feature>
<evidence type="ECO:0000256" key="2">
    <source>
        <dbReference type="SAM" id="Phobius"/>
    </source>
</evidence>
<evidence type="ECO:0000313" key="3">
    <source>
        <dbReference type="EMBL" id="KAK3783134.1"/>
    </source>
</evidence>
<feature type="compositionally biased region" description="Basic and acidic residues" evidence="1">
    <location>
        <begin position="1008"/>
        <end position="1022"/>
    </location>
</feature>
<feature type="compositionally biased region" description="Polar residues" evidence="1">
    <location>
        <begin position="272"/>
        <end position="284"/>
    </location>
</feature>
<feature type="compositionally biased region" description="Basic and acidic residues" evidence="1">
    <location>
        <begin position="1175"/>
        <end position="1185"/>
    </location>
</feature>
<feature type="compositionally biased region" description="Basic and acidic residues" evidence="1">
    <location>
        <begin position="956"/>
        <end position="968"/>
    </location>
</feature>
<sequence length="3449" mass="385779">MSQCREGRVTCQGFRSLTSLIMPNTINRRPQPDKIYSHRFQSTMRLVGDLCALVYRLLFSVEQPAPGTSLGGRDVNRRPTRSSSVWPLWWYLGMLVVAFSPLIGTLYKIFQVRRSWKKRTRRQDQFVSSTSKSELPSKGSLSHGVYHELKAQRLVKVGRPGREPSGEEFQGKCDASQLLRSPAQTQSQIKENICSGPRMIKFCIKKSSSFQDNKKKFLFSLLSPGRQAKRSRRRANNNCDGQLSEEKHGYTPDQQYNTAETAGQETEKASVSVRQSQSFQNIPQHTEDEYTIGPEDAHTARGSSDCLQPHVKHGNHGRGKHKSPNSKSPTKKKRKKKQHQRSIFSKSGQSRKAREPEYPPDEADNQDLSLKNLEIKQQTPSYHRKQTLTNVRSKRRVIVPGRLTNNKKFQATNDFQSFDHTECATQELKTLIQQVDLEKRTRKSISPHQSKTFVTIDQSQPRICDEESAETKSDVEFVEKSTSPFEKAQVVLPRNCEIPAADLFPSARQESVTTEGEILQNEPSGQYSRLEDNSCCERGVSLSILSRIASMSSQDRSSVRSNIKHPSRKLGEKLNRKTKPRGSMFQTDHHKMFVEAPECYNLKLMSPIGVPFSGFVRSEDLENNKKSTDETSIRTDRIHRPLQVRRMSLGKPHIDALNTKNKCKFDQTAKAETPFILSHEYPARGTRHNVQPVPPNRTRPSPPFYREQVAESRLQDSISTSFSSHYSCLGCIVSSCSTRMQNAPGKPSDLRKNLEKCKPACKKTNIKAQPIEGYILNSKTPIANTLLLCRSGVTTTYENWTTEEAHGPGKVRACLSASSRNKFPSLSSYLEYLERQAATQKNSLYTQDESGKSQLGKRIVSSPLQDRKCRKHLSQHSRSSSQAMYTKTPFEIRQETKDFGLVQESQIQDQKNSQAIVEQCKDSMASGKPVMNRNNQFIGVMGKQPPNRVVESGLEEKNQTLKNPEVKKQSSTVPNKDNKDRSFRPKLRFKYLPLTKQPLPFSAPAKIKKEEKRNSMGQKELKVSSMAVTKMKGALSKEKTDRKQTPQNPQTRSCSKAFSKNTQLQSQMRKDIDESASVNLEKPIHFGVAKPVVVNLRKLCRQPGPILVAKECSKTAQLNSPEKPKKLPSAPAISAEETSLSLDLQSLLEMAKTVLKKKKSQISKTKKVFNSTNQENKEDRIKSDDQTSGSSQCKRSLVAAKDACDMKHITPRDRSYTHLYRTKESRGLKPWGTTKAFTDRLKLMLQENNEHCMNRNAEISPDLKGDKRPRKAYVVHKANLPKTPLCSRNEANSKAAKKSSEFNGRKVLKKKCPKEKDRLKVSNANTSLKNSKAPILRTEALAKKRGKIADNKAQANLKNLTKKKTLKSKGKPLHLTATQLYQENTENRGAEIPMHSSTRRLDFRSSDSLRKSSRSMSEVTPRKHPFTGMDPAQVAKLHQETLKDDAFHTSQSSVCTYALSRKNQVQNDLNVLLSKMATRTSVKSPHPNLEILGDDVQMCKSEEAMEGILCRDAFKDGAKAREENPLDVRISSGCSENSAVSCKSRKQTQLRGSRPSDTLLIHTEVDPEPSTAALKFLLQCACNRFHSMPHLPVSRLQSPTATDATRKDLFCEDQSTKIYSDESGVERNDMKHGIQLNVSEIKNKENINDSKFKSCKINVMKTDDTRSKQSFYESISTNNTKVSINSSSDNTKSSLVACTKKRKPSVMSESQTSTVSKSHGNKNLVSRVKKLRERKELRIAEPKQIKSSIKEGTEDSYINNIEPTVMDTQQGNEIRNTNGNLKSVPKQNKTDKSQTAKNGVKGKRSSSCNLKENKNAFYENTTSPLVLGNDYKTENIDWECQGRNSSDHLSNIKLKTENVETARLPSPYSNQIAAHSDQSPVLDMKKASEVPKTHSGFSCSEPQVKIGNGQQFHQQVQQNHHLHQQQNKDISVLSSSLLTSSPLNFIVSSEQETAMLSDSIHDFEPQVPRRSIEIPAATMLERRPTFKSVYGTTDVSSNTASSHKTRPNSHGLNAFIERPRMDVNFECRQSSSEQRFGTISSNVVASQTLRQSGSKKALSHISEESNNSECNQELTTVEGIRNKHMVSHFSCEKNECKTVNKICGSQGSSPTSDCQQRSESLKNWDKDGSKRDQSDKMSTLEATKETFSEAPIQEALRAEVMIQETDFEIDRAAKPLSEQESPGRWFKSPSRRDGHNKPCQASVNHKQDDWESPNSSFGIAIMGVSSLEKHDKVFFDGKSWLHEIPVTVVYTNQNSDIPDLSFTNEDEYSLDSWTQNSICLSKKSLECEQQCNEHNKNRTYHSNNNLTEIPKTALVHECIKRLPILSRTSVRGFCDISETKPGESCGFAGKQLHKVVENDKTNSNDPSGDKKDLESLLDSALDKTFFRRKPSEASLVIPKPLIRKARIRRMGQSVIGSNREVFRSVNKESQIVRDCQDKGISLASCSDVKLNWKVRETPLRGNTEQESVDKAGISSLATKALDAALPQDNKTAQTDACTAEESDDEQTLQRILKQVSAQPFAITRNRKPRRDEVKTADLNDCKHQTQLTGLSYAETPHKLMDNGICIETKMNCAANSNGSQNQSIMSSVPAEEKLKRYDKQTERSGYKDLDVIQDSHHPSTCRELSDGEHARSSKDLENASLRSAHGTLQQEKTNTSAQETSPLDEVTHDGGDDGALMVKNLEESISRNGNGSKSATKHNDDEDSLSRSRVTVVNDLSEHLTMKPSQQLKDQETKRSAGLADHNGSPCSSSSSSIVLSWVGSQHGSDRNADLISSPAADCPSLILNSENFGDAAGFYFQNSDTKSHFLFENIDLRGKSKEPYRLNSNILPPQSSGFRFNNNSEAISTVGPLQQTNLNENNIKTDMGVYSFHSEVKEDSSTALCYDESGSYDEDDVSGDLINSLYGFYNQDKIRDRDYSVEHIKKENSDGILEQESYLHNLMKNKAWDEEMPRARWDVTATEEKTTVPYVTGPTAPQLLSGRQNPGEKNSRCGYVISAWTNQRQHSDLDQTTHQPGASHQTVFSVKGPVCNRLSPLLYPTMERKNFCCERNNQGMSLQNFYHLKSEEHNRNDVDCVKKPGIGLTSCFSQVFSAGAMGSKYHGARCSKRNTSFPRKSSEMDRHTLNAFSIPRILGLESVGENFKFGNHKAAPSLEEHLRSRFGDPDIRLHPSAARPTSVRAVRHYFSSLDEHLSIRSDGANVCSSDKSPLSPSSLNWYRPQSLSSSNSMNASQAAEAVESRPQEANNRRAQFDFPSKHGMVRDGVGQEINDFIDSQRQAVPSTITANHWGGPQVTRNATTRDQQLAVNSTLRGQQIAANSTLRGQQLAANSKSRGQQLAANSTSRGQQLAANSKSRGQQLATNSTSRGQQQVTNSASTGQQLAVNSAPRGQQQGANSTARGQQLAVNFTPGGNSSSQGQQAVMNSTFRVHQQESNRRVSDIVQMFEMKKSTT</sequence>
<feature type="compositionally biased region" description="Polar residues" evidence="1">
    <location>
        <begin position="2646"/>
        <end position="2661"/>
    </location>
</feature>
<comment type="caution">
    <text evidence="3">The sequence shown here is derived from an EMBL/GenBank/DDBJ whole genome shotgun (WGS) entry which is preliminary data.</text>
</comment>
<feature type="compositionally biased region" description="Polar residues" evidence="1">
    <location>
        <begin position="876"/>
        <end position="885"/>
    </location>
</feature>
<feature type="region of interest" description="Disordered" evidence="1">
    <location>
        <begin position="553"/>
        <end position="583"/>
    </location>
</feature>
<feature type="compositionally biased region" description="Basic and acidic residues" evidence="1">
    <location>
        <begin position="3235"/>
        <end position="3244"/>
    </location>
</feature>
<protein>
    <submittedName>
        <fullName evidence="3">Uncharacterized protein</fullName>
    </submittedName>
</protein>
<feature type="region of interest" description="Disordered" evidence="1">
    <location>
        <begin position="2173"/>
        <end position="2211"/>
    </location>
</feature>
<evidence type="ECO:0000256" key="1">
    <source>
        <dbReference type="SAM" id="MobiDB-lite"/>
    </source>
</evidence>
<dbReference type="EMBL" id="JAWDGP010002436">
    <property type="protein sequence ID" value="KAK3783134.1"/>
    <property type="molecule type" value="Genomic_DNA"/>
</dbReference>
<feature type="region of interest" description="Disordered" evidence="1">
    <location>
        <begin position="1162"/>
        <end position="1192"/>
    </location>
</feature>
<keyword evidence="2" id="KW-0812">Transmembrane</keyword>
<proteinExistence type="predicted"/>
<feature type="compositionally biased region" description="Polar residues" evidence="1">
    <location>
        <begin position="1045"/>
        <end position="1067"/>
    </location>
</feature>
<feature type="region of interest" description="Disordered" evidence="1">
    <location>
        <begin position="3197"/>
        <end position="3244"/>
    </location>
</feature>
<feature type="compositionally biased region" description="Polar residues" evidence="1">
    <location>
        <begin position="2106"/>
        <end position="2118"/>
    </location>
</feature>
<feature type="region of interest" description="Disordered" evidence="1">
    <location>
        <begin position="1991"/>
        <end position="2011"/>
    </location>
</feature>
<feature type="region of interest" description="Disordered" evidence="1">
    <location>
        <begin position="1681"/>
        <end position="1721"/>
    </location>
</feature>
<feature type="region of interest" description="Disordered" evidence="1">
    <location>
        <begin position="956"/>
        <end position="984"/>
    </location>
</feature>
<feature type="compositionally biased region" description="Polar residues" evidence="1">
    <location>
        <begin position="1707"/>
        <end position="1721"/>
    </location>
</feature>
<feature type="transmembrane region" description="Helical" evidence="2">
    <location>
        <begin position="88"/>
        <end position="110"/>
    </location>
</feature>
<accession>A0AAE1DU78</accession>
<organism evidence="3 4">
    <name type="scientific">Elysia crispata</name>
    <name type="common">lettuce slug</name>
    <dbReference type="NCBI Taxonomy" id="231223"/>
    <lineage>
        <taxon>Eukaryota</taxon>
        <taxon>Metazoa</taxon>
        <taxon>Spiralia</taxon>
        <taxon>Lophotrochozoa</taxon>
        <taxon>Mollusca</taxon>
        <taxon>Gastropoda</taxon>
        <taxon>Heterobranchia</taxon>
        <taxon>Euthyneura</taxon>
        <taxon>Panpulmonata</taxon>
        <taxon>Sacoglossa</taxon>
        <taxon>Placobranchoidea</taxon>
        <taxon>Plakobranchidae</taxon>
        <taxon>Elysia</taxon>
    </lineage>
</organism>
<feature type="compositionally biased region" description="Basic and acidic residues" evidence="1">
    <location>
        <begin position="2623"/>
        <end position="2637"/>
    </location>
</feature>
<feature type="region of interest" description="Disordered" evidence="1">
    <location>
        <begin position="511"/>
        <end position="530"/>
    </location>
</feature>
<feature type="compositionally biased region" description="Low complexity" evidence="1">
    <location>
        <begin position="3201"/>
        <end position="3234"/>
    </location>
</feature>
<feature type="region of interest" description="Disordered" evidence="1">
    <location>
        <begin position="2106"/>
        <end position="2150"/>
    </location>
</feature>
<dbReference type="Proteomes" id="UP001283361">
    <property type="component" value="Unassembled WGS sequence"/>
</dbReference>
<feature type="region of interest" description="Disordered" evidence="1">
    <location>
        <begin position="3326"/>
        <end position="3397"/>
    </location>
</feature>
<reference evidence="3" key="1">
    <citation type="journal article" date="2023" name="G3 (Bethesda)">
        <title>A reference genome for the long-term kleptoplast-retaining sea slug Elysia crispata morphotype clarki.</title>
        <authorList>
            <person name="Eastman K.E."/>
            <person name="Pendleton A.L."/>
            <person name="Shaikh M.A."/>
            <person name="Suttiyut T."/>
            <person name="Ogas R."/>
            <person name="Tomko P."/>
            <person name="Gavelis G."/>
            <person name="Widhalm J.R."/>
            <person name="Wisecaver J.H."/>
        </authorList>
    </citation>
    <scope>NUCLEOTIDE SEQUENCE</scope>
    <source>
        <strain evidence="3">ECLA1</strain>
    </source>
</reference>
<feature type="compositionally biased region" description="Basic and acidic residues" evidence="1">
    <location>
        <begin position="2119"/>
        <end position="2135"/>
    </location>
</feature>
<feature type="compositionally biased region" description="Polar residues" evidence="1">
    <location>
        <begin position="2576"/>
        <end position="2586"/>
    </location>
</feature>
<name>A0AAE1DU78_9GAST</name>
<feature type="region of interest" description="Disordered" evidence="1">
    <location>
        <begin position="1008"/>
        <end position="1070"/>
    </location>
</feature>
<feature type="region of interest" description="Disordered" evidence="1">
    <location>
        <begin position="225"/>
        <end position="388"/>
    </location>
</feature>
<feature type="compositionally biased region" description="Basic and acidic residues" evidence="1">
    <location>
        <begin position="2590"/>
        <end position="2617"/>
    </location>
</feature>
<feature type="region of interest" description="Disordered" evidence="1">
    <location>
        <begin position="2576"/>
        <end position="2749"/>
    </location>
</feature>
<feature type="compositionally biased region" description="Basic and acidic residues" evidence="1">
    <location>
        <begin position="1035"/>
        <end position="1044"/>
    </location>
</feature>
<feature type="compositionally biased region" description="Low complexity" evidence="1">
    <location>
        <begin position="1683"/>
        <end position="1694"/>
    </location>
</feature>
<feature type="compositionally biased region" description="Polar residues" evidence="1">
    <location>
        <begin position="252"/>
        <end position="264"/>
    </location>
</feature>